<evidence type="ECO:0000313" key="9">
    <source>
        <dbReference type="EMBL" id="CAH1790601.1"/>
    </source>
</evidence>
<dbReference type="AlphaFoldDB" id="A0A8J1V003"/>
<evidence type="ECO:0000256" key="3">
    <source>
        <dbReference type="ARBA" id="ARBA00022692"/>
    </source>
</evidence>
<accession>A0A8J1V003</accession>
<organism evidence="9 10">
    <name type="scientific">Owenia fusiformis</name>
    <name type="common">Polychaete worm</name>
    <dbReference type="NCBI Taxonomy" id="6347"/>
    <lineage>
        <taxon>Eukaryota</taxon>
        <taxon>Metazoa</taxon>
        <taxon>Spiralia</taxon>
        <taxon>Lophotrochozoa</taxon>
        <taxon>Annelida</taxon>
        <taxon>Polychaeta</taxon>
        <taxon>Sedentaria</taxon>
        <taxon>Canalipalpata</taxon>
        <taxon>Sabellida</taxon>
        <taxon>Oweniida</taxon>
        <taxon>Oweniidae</taxon>
        <taxon>Owenia</taxon>
    </lineage>
</organism>
<keyword evidence="10" id="KW-1185">Reference proteome</keyword>
<sequence>MSNETETQGSRPTGFGAPIVGTFFLLALFIVITNGLVIISYVISRRVRQVTSTFLFNLVVVDFHNGLISVPLAAFKEETTGTNYVVGKQFCVVASIWLPLMTKVATYSVVALSLDRLISILKPFRYREIVTNRRTYVALSFIWMFSLIDSCFPAFGLPTFHGEHHEVIAQCTGSYNYGRIYLWWYIITSVAIPLVCIIVIYSVIYHIAKGHNQQIIALEVEVKTKSASEDASSKERKKIGRFSKAAKTAFVISSLFCICWIQFIIVFQLMAMCIIDRCSVNIYITIIPMSSCLALLISGINPIVFAIRTPVVKEQVKRLLCVHKCTSSPIQVHPERSSLEQSNIT</sequence>
<evidence type="ECO:0000256" key="1">
    <source>
        <dbReference type="ARBA" id="ARBA00004651"/>
    </source>
</evidence>
<evidence type="ECO:0000313" key="10">
    <source>
        <dbReference type="Proteomes" id="UP000749559"/>
    </source>
</evidence>
<keyword evidence="7" id="KW-0675">Receptor</keyword>
<dbReference type="Proteomes" id="UP000749559">
    <property type="component" value="Unassembled WGS sequence"/>
</dbReference>
<dbReference type="Pfam" id="PF00001">
    <property type="entry name" value="7tm_1"/>
    <property type="match status" value="1"/>
</dbReference>
<dbReference type="InterPro" id="IPR017452">
    <property type="entry name" value="GPCR_Rhodpsn_7TM"/>
</dbReference>
<dbReference type="Gene3D" id="1.20.1070.10">
    <property type="entry name" value="Rhodopsin 7-helix transmembrane proteins"/>
    <property type="match status" value="1"/>
</dbReference>
<dbReference type="PRINTS" id="PR00237">
    <property type="entry name" value="GPCRRHODOPSN"/>
</dbReference>
<protein>
    <submittedName>
        <fullName evidence="9">Uncharacterized protein</fullName>
    </submittedName>
</protein>
<keyword evidence="6" id="KW-0472">Membrane</keyword>
<evidence type="ECO:0000256" key="5">
    <source>
        <dbReference type="ARBA" id="ARBA00023040"/>
    </source>
</evidence>
<dbReference type="PANTHER" id="PTHR24249">
    <property type="entry name" value="HISTAMINE RECEPTOR-RELATED G-PROTEIN COUPLED RECEPTOR"/>
    <property type="match status" value="1"/>
</dbReference>
<dbReference type="GO" id="GO:0005886">
    <property type="term" value="C:plasma membrane"/>
    <property type="evidence" value="ECO:0007669"/>
    <property type="project" value="UniProtKB-SubCell"/>
</dbReference>
<dbReference type="OrthoDB" id="6101402at2759"/>
<keyword evidence="4" id="KW-1133">Transmembrane helix</keyword>
<evidence type="ECO:0000256" key="7">
    <source>
        <dbReference type="ARBA" id="ARBA00023170"/>
    </source>
</evidence>
<comment type="subcellular location">
    <subcellularLocation>
        <location evidence="1">Cell membrane</location>
        <topology evidence="1">Multi-pass membrane protein</topology>
    </subcellularLocation>
</comment>
<evidence type="ECO:0000256" key="6">
    <source>
        <dbReference type="ARBA" id="ARBA00023136"/>
    </source>
</evidence>
<dbReference type="InterPro" id="IPR000276">
    <property type="entry name" value="GPCR_Rhodpsn"/>
</dbReference>
<proteinExistence type="predicted"/>
<evidence type="ECO:0000256" key="8">
    <source>
        <dbReference type="ARBA" id="ARBA00023224"/>
    </source>
</evidence>
<dbReference type="PROSITE" id="PS50262">
    <property type="entry name" value="G_PROTEIN_RECEP_F1_2"/>
    <property type="match status" value="1"/>
</dbReference>
<keyword evidence="2" id="KW-1003">Cell membrane</keyword>
<dbReference type="GO" id="GO:0004930">
    <property type="term" value="F:G protein-coupled receptor activity"/>
    <property type="evidence" value="ECO:0007669"/>
    <property type="project" value="UniProtKB-KW"/>
</dbReference>
<evidence type="ECO:0000256" key="2">
    <source>
        <dbReference type="ARBA" id="ARBA00022475"/>
    </source>
</evidence>
<reference evidence="9" key="1">
    <citation type="submission" date="2022-03" db="EMBL/GenBank/DDBJ databases">
        <authorList>
            <person name="Martin C."/>
        </authorList>
    </citation>
    <scope>NUCLEOTIDE SEQUENCE</scope>
</reference>
<dbReference type="CDD" id="cd00637">
    <property type="entry name" value="7tm_classA_rhodopsin-like"/>
    <property type="match status" value="1"/>
</dbReference>
<dbReference type="EMBL" id="CAIIXF020000007">
    <property type="protein sequence ID" value="CAH1790601.1"/>
    <property type="molecule type" value="Genomic_DNA"/>
</dbReference>
<keyword evidence="3" id="KW-0812">Transmembrane</keyword>
<comment type="caution">
    <text evidence="9">The sequence shown here is derived from an EMBL/GenBank/DDBJ whole genome shotgun (WGS) entry which is preliminary data.</text>
</comment>
<gene>
    <name evidence="9" type="ORF">OFUS_LOCUS15782</name>
</gene>
<evidence type="ECO:0000256" key="4">
    <source>
        <dbReference type="ARBA" id="ARBA00022989"/>
    </source>
</evidence>
<keyword evidence="5" id="KW-0297">G-protein coupled receptor</keyword>
<dbReference type="SUPFAM" id="SSF81321">
    <property type="entry name" value="Family A G protein-coupled receptor-like"/>
    <property type="match status" value="1"/>
</dbReference>
<keyword evidence="8" id="KW-0807">Transducer</keyword>
<name>A0A8J1V003_OWEFU</name>
<dbReference type="PANTHER" id="PTHR24249:SF420">
    <property type="entry name" value="G-PROTEIN COUPLED RECEPTORS FAMILY 1 PROFILE DOMAIN-CONTAINING PROTEIN"/>
    <property type="match status" value="1"/>
</dbReference>
<dbReference type="InterPro" id="IPR050569">
    <property type="entry name" value="TAAR"/>
</dbReference>